<reference evidence="1 2" key="1">
    <citation type="submission" date="2018-05" db="EMBL/GenBank/DDBJ databases">
        <title>Genomic Encyclopedia of Type Strains, Phase III (KMG-III): the genomes of soil and plant-associated and newly described type strains.</title>
        <authorList>
            <person name="Whitman W."/>
        </authorList>
    </citation>
    <scope>NUCLEOTIDE SEQUENCE [LARGE SCALE GENOMIC DNA]</scope>
    <source>
        <strain evidence="1 2">CECT 5696</strain>
    </source>
</reference>
<evidence type="ECO:0000313" key="1">
    <source>
        <dbReference type="EMBL" id="PWW05147.1"/>
    </source>
</evidence>
<keyword evidence="2" id="KW-1185">Reference proteome</keyword>
<dbReference type="AlphaFoldDB" id="A0A2V2YV95"/>
<name>A0A2V2YV95_9BACL</name>
<evidence type="ECO:0008006" key="3">
    <source>
        <dbReference type="Google" id="ProtNLM"/>
    </source>
</evidence>
<accession>A0A2V2YV95</accession>
<gene>
    <name evidence="1" type="ORF">DFQ01_105131</name>
</gene>
<dbReference type="OrthoDB" id="2419402at2"/>
<protein>
    <recommendedName>
        <fullName evidence="3">Glutamine amidotransferase</fullName>
    </recommendedName>
</protein>
<dbReference type="EMBL" id="QGTQ01000005">
    <property type="protein sequence ID" value="PWW05147.1"/>
    <property type="molecule type" value="Genomic_DNA"/>
</dbReference>
<proteinExistence type="predicted"/>
<comment type="caution">
    <text evidence="1">The sequence shown here is derived from an EMBL/GenBank/DDBJ whole genome shotgun (WGS) entry which is preliminary data.</text>
</comment>
<organism evidence="1 2">
    <name type="scientific">Paenibacillus cellulosilyticus</name>
    <dbReference type="NCBI Taxonomy" id="375489"/>
    <lineage>
        <taxon>Bacteria</taxon>
        <taxon>Bacillati</taxon>
        <taxon>Bacillota</taxon>
        <taxon>Bacilli</taxon>
        <taxon>Bacillales</taxon>
        <taxon>Paenibacillaceae</taxon>
        <taxon>Paenibacillus</taxon>
    </lineage>
</organism>
<evidence type="ECO:0000313" key="2">
    <source>
        <dbReference type="Proteomes" id="UP000246635"/>
    </source>
</evidence>
<dbReference type="RefSeq" id="WP_110043682.1">
    <property type="nucleotide sequence ID" value="NZ_CP054613.1"/>
</dbReference>
<sequence>MRKIAVLYAGSSHQYRSFTEPKYQPYIAQLLYLPKLASIDLNAFDVLIVPSQIHQEMVTMHMEQIHAFLNSGRIVVALGAQHQSWFEGHHWEFRPTNFWWWREPEAKSGLVLSKPEHDLFRYITLEDATWHYHGVFFPRHEVESLIEIENDGSIMYIDKTSTSGTLVLTTLDPEYHFGSYFMPATERFLDGFLPWLANGQI</sequence>
<dbReference type="Proteomes" id="UP000246635">
    <property type="component" value="Unassembled WGS sequence"/>
</dbReference>